<gene>
    <name evidence="2" type="ORF">IT41_09985</name>
    <name evidence="3" type="ORF">SAMN04487972_1123</name>
</gene>
<evidence type="ECO:0000313" key="5">
    <source>
        <dbReference type="Proteomes" id="UP000182312"/>
    </source>
</evidence>
<evidence type="ECO:0000259" key="1">
    <source>
        <dbReference type="Pfam" id="PF13403"/>
    </source>
</evidence>
<sequence>MPTSTDVRAIALGTHRTLDTNEFRIGAERAGELVGMTFGSVDDPLAVNIFSTTLYDGNDDGTIRFDGPSGPRPNEYAVVDGDPHYIDTGILYVGTVTYMDGTSASNVPLRILQDTDGNLALAPPPASASAYEIDSMTTLPIESITITGVLQNNFNTLDSSRYGLEDAPTFVCFRRGTLIRTPRGDVAVEDLQPGDLVITRDHGPQPLRWIGSKRVDSALLQAFATMRPVRIGAGALGKNLPTRDLYVSQQHRVLVHSPIARRMLGETEVLIAAKELTGLDGIEIDDSNEALEYFHLLFDAHEILCSEGALTESLFTGPEALKSVGAEARAEMMALFPQLFDDRAPARRIGKGAKARQLVRRHGKNRRELQEMAL</sequence>
<reference evidence="3 5" key="3">
    <citation type="submission" date="2016-10" db="EMBL/GenBank/DDBJ databases">
        <authorList>
            <person name="de Groot N.N."/>
        </authorList>
    </citation>
    <scope>NUCLEOTIDE SEQUENCE [LARGE SCALE GENOMIC DNA]</scope>
    <source>
        <strain evidence="3 5">CGMCC 1.6117</strain>
    </source>
</reference>
<dbReference type="AlphaFoldDB" id="A0A099F202"/>
<evidence type="ECO:0000313" key="3">
    <source>
        <dbReference type="EMBL" id="SFA54241.1"/>
    </source>
</evidence>
<evidence type="ECO:0000313" key="2">
    <source>
        <dbReference type="EMBL" id="KGJ04444.1"/>
    </source>
</evidence>
<evidence type="ECO:0000313" key="4">
    <source>
        <dbReference type="Proteomes" id="UP000029846"/>
    </source>
</evidence>
<feature type="domain" description="Hedgehog/Intein (Hint)" evidence="1">
    <location>
        <begin position="171"/>
        <end position="317"/>
    </location>
</feature>
<name>A0A099F202_9RHOB</name>
<reference evidence="2 4" key="1">
    <citation type="submission" date="2014-09" db="EMBL/GenBank/DDBJ databases">
        <authorList>
            <person name="McGinnis J.M."/>
            <person name="Wolfgang W.J."/>
        </authorList>
    </citation>
    <scope>NUCLEOTIDE SEQUENCE [LARGE SCALE GENOMIC DNA]</scope>
    <source>
        <strain evidence="2 4">JCM 14014</strain>
    </source>
</reference>
<dbReference type="EMBL" id="FOJO01000012">
    <property type="protein sequence ID" value="SFA54241.1"/>
    <property type="molecule type" value="Genomic_DNA"/>
</dbReference>
<accession>A0A099F202</accession>
<dbReference type="Proteomes" id="UP000029846">
    <property type="component" value="Unassembled WGS sequence"/>
</dbReference>
<dbReference type="InterPro" id="IPR028992">
    <property type="entry name" value="Hedgehog/Intein_dom"/>
</dbReference>
<dbReference type="RefSeq" id="WP_036740733.1">
    <property type="nucleotide sequence ID" value="NZ_FOJO01000012.1"/>
</dbReference>
<dbReference type="Gene3D" id="2.170.16.10">
    <property type="entry name" value="Hedgehog/Intein (Hint) domain"/>
    <property type="match status" value="1"/>
</dbReference>
<keyword evidence="4" id="KW-1185">Reference proteome</keyword>
<dbReference type="SUPFAM" id="SSF51294">
    <property type="entry name" value="Hedgehog/intein (Hint) domain"/>
    <property type="match status" value="1"/>
</dbReference>
<organism evidence="2 4">
    <name type="scientific">Paracoccus halophilus</name>
    <dbReference type="NCBI Taxonomy" id="376733"/>
    <lineage>
        <taxon>Bacteria</taxon>
        <taxon>Pseudomonadati</taxon>
        <taxon>Pseudomonadota</taxon>
        <taxon>Alphaproteobacteria</taxon>
        <taxon>Rhodobacterales</taxon>
        <taxon>Paracoccaceae</taxon>
        <taxon>Paracoccus</taxon>
    </lineage>
</organism>
<dbReference type="InterPro" id="IPR036844">
    <property type="entry name" value="Hint_dom_sf"/>
</dbReference>
<dbReference type="STRING" id="376733.SAMN04487972_1123"/>
<dbReference type="Pfam" id="PF13403">
    <property type="entry name" value="Hint_2"/>
    <property type="match status" value="1"/>
</dbReference>
<reference evidence="2 4" key="2">
    <citation type="submission" date="2014-10" db="EMBL/GenBank/DDBJ databases">
        <title>Paracoccus sanguinis sp. nov., isolated from clinical specimens of New York State patients.</title>
        <authorList>
            <person name="Mingle L.A."/>
            <person name="Cole J.A."/>
            <person name="Lapierre P."/>
            <person name="Musser K.A."/>
        </authorList>
    </citation>
    <scope>NUCLEOTIDE SEQUENCE [LARGE SCALE GENOMIC DNA]</scope>
    <source>
        <strain evidence="2 4">JCM 14014</strain>
    </source>
</reference>
<dbReference type="Proteomes" id="UP000182312">
    <property type="component" value="Unassembled WGS sequence"/>
</dbReference>
<proteinExistence type="predicted"/>
<dbReference type="EMBL" id="JRKN01000011">
    <property type="protein sequence ID" value="KGJ04444.1"/>
    <property type="molecule type" value="Genomic_DNA"/>
</dbReference>
<dbReference type="eggNOG" id="COG2931">
    <property type="taxonomic scope" value="Bacteria"/>
</dbReference>
<protein>
    <submittedName>
        <fullName evidence="3">Hint domain-containing protein</fullName>
    </submittedName>
</protein>